<keyword evidence="6 11" id="KW-0547">Nucleotide-binding</keyword>
<gene>
    <name evidence="11 13" type="primary">tmk</name>
    <name evidence="13" type="ORF">GCM10023208_24680</name>
</gene>
<evidence type="ECO:0000256" key="1">
    <source>
        <dbReference type="ARBA" id="ARBA00009776"/>
    </source>
</evidence>
<protein>
    <recommendedName>
        <fullName evidence="3 11">Thymidylate kinase</fullName>
        <ecNumber evidence="2 11">2.7.4.9</ecNumber>
    </recommendedName>
    <alternativeName>
        <fullName evidence="9 11">dTMP kinase</fullName>
    </alternativeName>
</protein>
<dbReference type="CDD" id="cd01672">
    <property type="entry name" value="TMPK"/>
    <property type="match status" value="1"/>
</dbReference>
<dbReference type="InterPro" id="IPR018094">
    <property type="entry name" value="Thymidylate_kinase"/>
</dbReference>
<comment type="catalytic activity">
    <reaction evidence="10 11">
        <text>dTMP + ATP = dTDP + ADP</text>
        <dbReference type="Rhea" id="RHEA:13517"/>
        <dbReference type="ChEBI" id="CHEBI:30616"/>
        <dbReference type="ChEBI" id="CHEBI:58369"/>
        <dbReference type="ChEBI" id="CHEBI:63528"/>
        <dbReference type="ChEBI" id="CHEBI:456216"/>
        <dbReference type="EC" id="2.7.4.9"/>
    </reaction>
</comment>
<dbReference type="EMBL" id="BAABHV010000017">
    <property type="protein sequence ID" value="GAA5058316.1"/>
    <property type="molecule type" value="Genomic_DNA"/>
</dbReference>
<name>A0ABP9KGM4_9SPHN</name>
<keyword evidence="8 11" id="KW-0067">ATP-binding</keyword>
<keyword evidence="4 11" id="KW-0808">Transferase</keyword>
<reference evidence="14" key="1">
    <citation type="journal article" date="2019" name="Int. J. Syst. Evol. Microbiol.">
        <title>The Global Catalogue of Microorganisms (GCM) 10K type strain sequencing project: providing services to taxonomists for standard genome sequencing and annotation.</title>
        <authorList>
            <consortium name="The Broad Institute Genomics Platform"/>
            <consortium name="The Broad Institute Genome Sequencing Center for Infectious Disease"/>
            <person name="Wu L."/>
            <person name="Ma J."/>
        </authorList>
    </citation>
    <scope>NUCLEOTIDE SEQUENCE [LARGE SCALE GENOMIC DNA]</scope>
    <source>
        <strain evidence="14">JCM 18014</strain>
    </source>
</reference>
<accession>A0ABP9KGM4</accession>
<dbReference type="PANTHER" id="PTHR10344:SF4">
    <property type="entry name" value="UMP-CMP KINASE 2, MITOCHONDRIAL"/>
    <property type="match status" value="1"/>
</dbReference>
<dbReference type="InterPro" id="IPR027417">
    <property type="entry name" value="P-loop_NTPase"/>
</dbReference>
<evidence type="ECO:0000256" key="9">
    <source>
        <dbReference type="ARBA" id="ARBA00029962"/>
    </source>
</evidence>
<dbReference type="EC" id="2.7.4.9" evidence="2 11"/>
<evidence type="ECO:0000256" key="11">
    <source>
        <dbReference type="HAMAP-Rule" id="MF_00165"/>
    </source>
</evidence>
<dbReference type="HAMAP" id="MF_00165">
    <property type="entry name" value="Thymidylate_kinase"/>
    <property type="match status" value="1"/>
</dbReference>
<dbReference type="Pfam" id="PF02223">
    <property type="entry name" value="Thymidylate_kin"/>
    <property type="match status" value="1"/>
</dbReference>
<proteinExistence type="inferred from homology"/>
<sequence>MTSGRFITLEGGEGVGKSTQARMLVDALRGRGLGVVQTREPGGTPGAEAIRDLLLDKRFDWDTRAEALLFAAARSDHVRNLIGPALDRGDWVVCDRFIDSSRAYQAGGGEWSDDAVLSLHTLGSHALMPDVTFLLQAPTDEIAERLHARDGENSDRIGGKAAAYHARVAEHFRKMAQTDPERFVIIDASGTPGEVHDRIMRAMAPFTGEGG</sequence>
<organism evidence="13 14">
    <name type="scientific">Erythrobacter westpacificensis</name>
    <dbReference type="NCBI Taxonomy" id="1055231"/>
    <lineage>
        <taxon>Bacteria</taxon>
        <taxon>Pseudomonadati</taxon>
        <taxon>Pseudomonadota</taxon>
        <taxon>Alphaproteobacteria</taxon>
        <taxon>Sphingomonadales</taxon>
        <taxon>Erythrobacteraceae</taxon>
        <taxon>Erythrobacter/Porphyrobacter group</taxon>
        <taxon>Erythrobacter</taxon>
    </lineage>
</organism>
<evidence type="ECO:0000256" key="4">
    <source>
        <dbReference type="ARBA" id="ARBA00022679"/>
    </source>
</evidence>
<keyword evidence="5 11" id="KW-0545">Nucleotide biosynthesis</keyword>
<dbReference type="RefSeq" id="WP_346033363.1">
    <property type="nucleotide sequence ID" value="NZ_BAABHV010000017.1"/>
</dbReference>
<evidence type="ECO:0000256" key="2">
    <source>
        <dbReference type="ARBA" id="ARBA00012980"/>
    </source>
</evidence>
<evidence type="ECO:0000256" key="5">
    <source>
        <dbReference type="ARBA" id="ARBA00022727"/>
    </source>
</evidence>
<evidence type="ECO:0000313" key="14">
    <source>
        <dbReference type="Proteomes" id="UP001500518"/>
    </source>
</evidence>
<feature type="domain" description="Thymidylate kinase-like" evidence="12">
    <location>
        <begin position="9"/>
        <end position="199"/>
    </location>
</feature>
<evidence type="ECO:0000256" key="3">
    <source>
        <dbReference type="ARBA" id="ARBA00017144"/>
    </source>
</evidence>
<dbReference type="PANTHER" id="PTHR10344">
    <property type="entry name" value="THYMIDYLATE KINASE"/>
    <property type="match status" value="1"/>
</dbReference>
<comment type="function">
    <text evidence="11">Phosphorylation of dTMP to form dTDP in both de novo and salvage pathways of dTTP synthesis.</text>
</comment>
<dbReference type="InterPro" id="IPR039430">
    <property type="entry name" value="Thymidylate_kin-like_dom"/>
</dbReference>
<dbReference type="PROSITE" id="PS01331">
    <property type="entry name" value="THYMIDYLATE_KINASE"/>
    <property type="match status" value="1"/>
</dbReference>
<dbReference type="SUPFAM" id="SSF52540">
    <property type="entry name" value="P-loop containing nucleoside triphosphate hydrolases"/>
    <property type="match status" value="1"/>
</dbReference>
<comment type="caution">
    <text evidence="13">The sequence shown here is derived from an EMBL/GenBank/DDBJ whole genome shotgun (WGS) entry which is preliminary data.</text>
</comment>
<evidence type="ECO:0000256" key="8">
    <source>
        <dbReference type="ARBA" id="ARBA00022840"/>
    </source>
</evidence>
<dbReference type="NCBIfam" id="TIGR00041">
    <property type="entry name" value="DTMP_kinase"/>
    <property type="match status" value="1"/>
</dbReference>
<dbReference type="Gene3D" id="3.40.50.300">
    <property type="entry name" value="P-loop containing nucleotide triphosphate hydrolases"/>
    <property type="match status" value="1"/>
</dbReference>
<dbReference type="InterPro" id="IPR018095">
    <property type="entry name" value="Thymidylate_kin_CS"/>
</dbReference>
<dbReference type="Proteomes" id="UP001500518">
    <property type="component" value="Unassembled WGS sequence"/>
</dbReference>
<comment type="similarity">
    <text evidence="1 11">Belongs to the thymidylate kinase family.</text>
</comment>
<keyword evidence="7 11" id="KW-0418">Kinase</keyword>
<evidence type="ECO:0000256" key="10">
    <source>
        <dbReference type="ARBA" id="ARBA00048743"/>
    </source>
</evidence>
<evidence type="ECO:0000256" key="6">
    <source>
        <dbReference type="ARBA" id="ARBA00022741"/>
    </source>
</evidence>
<feature type="binding site" evidence="11">
    <location>
        <begin position="11"/>
        <end position="18"/>
    </location>
    <ligand>
        <name>ATP</name>
        <dbReference type="ChEBI" id="CHEBI:30616"/>
    </ligand>
</feature>
<evidence type="ECO:0000259" key="12">
    <source>
        <dbReference type="Pfam" id="PF02223"/>
    </source>
</evidence>
<evidence type="ECO:0000256" key="7">
    <source>
        <dbReference type="ARBA" id="ARBA00022777"/>
    </source>
</evidence>
<dbReference type="GO" id="GO:0016301">
    <property type="term" value="F:kinase activity"/>
    <property type="evidence" value="ECO:0007669"/>
    <property type="project" value="UniProtKB-KW"/>
</dbReference>
<evidence type="ECO:0000313" key="13">
    <source>
        <dbReference type="EMBL" id="GAA5058316.1"/>
    </source>
</evidence>
<keyword evidence="14" id="KW-1185">Reference proteome</keyword>